<feature type="compositionally biased region" description="Basic and acidic residues" evidence="2">
    <location>
        <begin position="142"/>
        <end position="152"/>
    </location>
</feature>
<proteinExistence type="predicted"/>
<comment type="caution">
    <text evidence="4">The sequence shown here is derived from an EMBL/GenBank/DDBJ whole genome shotgun (WGS) entry which is preliminary data.</text>
</comment>
<keyword evidence="5" id="KW-1185">Reference proteome</keyword>
<name>A0A9P4TFK8_CURKU</name>
<feature type="coiled-coil region" evidence="1">
    <location>
        <begin position="59"/>
        <end position="86"/>
    </location>
</feature>
<dbReference type="EMBL" id="SWKU01000010">
    <property type="protein sequence ID" value="KAF3003052.1"/>
    <property type="molecule type" value="Genomic_DNA"/>
</dbReference>
<feature type="region of interest" description="Disordered" evidence="2">
    <location>
        <begin position="215"/>
        <end position="234"/>
    </location>
</feature>
<feature type="region of interest" description="Disordered" evidence="2">
    <location>
        <begin position="117"/>
        <end position="163"/>
    </location>
</feature>
<keyword evidence="1" id="KW-0175">Coiled coil</keyword>
<evidence type="ECO:0000313" key="4">
    <source>
        <dbReference type="EMBL" id="KAF3003052.1"/>
    </source>
</evidence>
<accession>A0A9P4TFK8</accession>
<reference evidence="4" key="1">
    <citation type="submission" date="2019-04" db="EMBL/GenBank/DDBJ databases">
        <title>Sequencing of skin fungus with MAO and IRED activity.</title>
        <authorList>
            <person name="Marsaioli A.J."/>
            <person name="Bonatto J.M.C."/>
            <person name="Reis Junior O."/>
        </authorList>
    </citation>
    <scope>NUCLEOTIDE SEQUENCE</scope>
    <source>
        <strain evidence="4">30M1</strain>
    </source>
</reference>
<evidence type="ECO:0000259" key="3">
    <source>
        <dbReference type="Pfam" id="PF10159"/>
    </source>
</evidence>
<dbReference type="Pfam" id="PF10159">
    <property type="entry name" value="MMtag"/>
    <property type="match status" value="1"/>
</dbReference>
<dbReference type="AlphaFoldDB" id="A0A9P4TFK8"/>
<organism evidence="4 5">
    <name type="scientific">Curvularia kusanoi</name>
    <name type="common">Cochliobolus kusanoi</name>
    <dbReference type="NCBI Taxonomy" id="90978"/>
    <lineage>
        <taxon>Eukaryota</taxon>
        <taxon>Fungi</taxon>
        <taxon>Dikarya</taxon>
        <taxon>Ascomycota</taxon>
        <taxon>Pezizomycotina</taxon>
        <taxon>Dothideomycetes</taxon>
        <taxon>Pleosporomycetidae</taxon>
        <taxon>Pleosporales</taxon>
        <taxon>Pleosporineae</taxon>
        <taxon>Pleosporaceae</taxon>
        <taxon>Curvularia</taxon>
    </lineage>
</organism>
<feature type="domain" description="Multiple myeloma tumor-associated protein 2-like N-terminal" evidence="3">
    <location>
        <begin position="11"/>
        <end position="89"/>
    </location>
</feature>
<sequence length="413" mass="46897">MDLLQTVRKEGSRGGRAEFKWEDVKNDAQRENYLGHSLMAPVGRWQQNRDLNWYAKGDTESKEAEAARIKEEKRKLKEAEEDAMLAAMGLPVPERNNANLTPLGEKALEADVKEAIEEKAKGGEDEDRAKRRDRKERSRRHRDGDDRDRHIETAPGLARGGGTVTEIVIGGDTVLAVTSTGDETIVLSREEGTRQMTSLQDLVLVRENVAANVIRGPEGENDTSPPRPKPVIDSNYEKDSDIYKKLVAACYQFHGKWKKWIPFYGVVGMQETQFCFNAMTDIQDKFEIHLKPLDLEAHDRLHLSDNLRSLLRKTERNEPKDRHFMSFSMRTSLERYYLLKACALDPMKADRLYFPTLEGMALKKSPILNDNDFKLPTGKTNGSIPTDTLPGFEMALGWQTGRIIHELPANMTT</sequence>
<dbReference type="PANTHER" id="PTHR14580">
    <property type="entry name" value="MULTIPLE MYELOMA TUMOR-ASSOCIATED PROTEIN 2 FAMILY MEMBER"/>
    <property type="match status" value="1"/>
</dbReference>
<protein>
    <recommendedName>
        <fullName evidence="3">Multiple myeloma tumor-associated protein 2-like N-terminal domain-containing protein</fullName>
    </recommendedName>
</protein>
<dbReference type="PANTHER" id="PTHR14580:SF0">
    <property type="entry name" value="MULTIPLE MYELOMA TUMOR-ASSOCIATED PROTEIN 2"/>
    <property type="match status" value="1"/>
</dbReference>
<feature type="compositionally biased region" description="Basic and acidic residues" evidence="2">
    <location>
        <begin position="117"/>
        <end position="130"/>
    </location>
</feature>
<dbReference type="Proteomes" id="UP000801428">
    <property type="component" value="Unassembled WGS sequence"/>
</dbReference>
<dbReference type="InterPro" id="IPR039207">
    <property type="entry name" value="MMTAG2-like"/>
</dbReference>
<feature type="compositionally biased region" description="Basic residues" evidence="2">
    <location>
        <begin position="131"/>
        <end position="141"/>
    </location>
</feature>
<dbReference type="InterPro" id="IPR019315">
    <property type="entry name" value="MMTA2_N"/>
</dbReference>
<evidence type="ECO:0000256" key="2">
    <source>
        <dbReference type="SAM" id="MobiDB-lite"/>
    </source>
</evidence>
<evidence type="ECO:0000313" key="5">
    <source>
        <dbReference type="Proteomes" id="UP000801428"/>
    </source>
</evidence>
<gene>
    <name evidence="4" type="ORF">E8E13_007063</name>
</gene>
<dbReference type="OrthoDB" id="5390672at2759"/>
<evidence type="ECO:0000256" key="1">
    <source>
        <dbReference type="SAM" id="Coils"/>
    </source>
</evidence>